<keyword evidence="1" id="KW-0812">Transmembrane</keyword>
<feature type="transmembrane region" description="Helical" evidence="1">
    <location>
        <begin position="35"/>
        <end position="55"/>
    </location>
</feature>
<feature type="transmembrane region" description="Helical" evidence="1">
    <location>
        <begin position="95"/>
        <end position="115"/>
    </location>
</feature>
<dbReference type="RefSeq" id="WP_135463569.1">
    <property type="nucleotide sequence ID" value="NZ_SRLC01000001.1"/>
</dbReference>
<evidence type="ECO:0000313" key="2">
    <source>
        <dbReference type="EMBL" id="TGE25992.1"/>
    </source>
</evidence>
<comment type="caution">
    <text evidence="2">The sequence shown here is derived from an EMBL/GenBank/DDBJ whole genome shotgun (WGS) entry which is preliminary data.</text>
</comment>
<feature type="transmembrane region" description="Helical" evidence="1">
    <location>
        <begin position="61"/>
        <end position="80"/>
    </location>
</feature>
<dbReference type="OrthoDB" id="670335at2"/>
<gene>
    <name evidence="2" type="ORF">E5K00_12615</name>
</gene>
<dbReference type="AlphaFoldDB" id="A0A4Z0QBC3"/>
<proteinExistence type="predicted"/>
<keyword evidence="1" id="KW-1133">Transmembrane helix</keyword>
<sequence length="197" mass="21538">MEPTDKPLTGPESLHLIHEMIQAAKQDLSDNSFDLLLWGWLVLGAALAHYGLLQAGYGKPWLAWPILMGLGSVVAFVHGVRRKRRERVRTAQGDFMVYLWSGFGVLMLMLVGVGIVSGWKIAYPLIIGLYGLSTFATGGALRFRPLVYGGAACWLLAAVAFRVGFDTQLLLIAAAVLVAYVVPGHLLKNQHRRGRAV</sequence>
<evidence type="ECO:0000256" key="1">
    <source>
        <dbReference type="SAM" id="Phobius"/>
    </source>
</evidence>
<keyword evidence="1" id="KW-0472">Membrane</keyword>
<protein>
    <submittedName>
        <fullName evidence="2">Uncharacterized protein</fullName>
    </submittedName>
</protein>
<dbReference type="Proteomes" id="UP000297549">
    <property type="component" value="Unassembled WGS sequence"/>
</dbReference>
<reference evidence="2 3" key="1">
    <citation type="submission" date="2019-04" db="EMBL/GenBank/DDBJ databases">
        <authorList>
            <person name="Feng G."/>
            <person name="Zhang J."/>
            <person name="Zhu H."/>
        </authorList>
    </citation>
    <scope>NUCLEOTIDE SEQUENCE [LARGE SCALE GENOMIC DNA]</scope>
    <source>
        <strain evidence="2 3">JCM 31653</strain>
    </source>
</reference>
<feature type="transmembrane region" description="Helical" evidence="1">
    <location>
        <begin position="121"/>
        <end position="141"/>
    </location>
</feature>
<dbReference type="EMBL" id="SRLC01000001">
    <property type="protein sequence ID" value="TGE25992.1"/>
    <property type="molecule type" value="Genomic_DNA"/>
</dbReference>
<feature type="transmembrane region" description="Helical" evidence="1">
    <location>
        <begin position="169"/>
        <end position="187"/>
    </location>
</feature>
<evidence type="ECO:0000313" key="3">
    <source>
        <dbReference type="Proteomes" id="UP000297549"/>
    </source>
</evidence>
<keyword evidence="3" id="KW-1185">Reference proteome</keyword>
<feature type="transmembrane region" description="Helical" evidence="1">
    <location>
        <begin position="146"/>
        <end position="163"/>
    </location>
</feature>
<accession>A0A4Z0QBC3</accession>
<name>A0A4Z0QBC3_9BACT</name>
<organism evidence="2 3">
    <name type="scientific">Hymenobacter aquaticus</name>
    <dbReference type="NCBI Taxonomy" id="1867101"/>
    <lineage>
        <taxon>Bacteria</taxon>
        <taxon>Pseudomonadati</taxon>
        <taxon>Bacteroidota</taxon>
        <taxon>Cytophagia</taxon>
        <taxon>Cytophagales</taxon>
        <taxon>Hymenobacteraceae</taxon>
        <taxon>Hymenobacter</taxon>
    </lineage>
</organism>